<reference evidence="1 2" key="1">
    <citation type="journal article" date="2020" name="Nat. Commun.">
        <title>Genome of Tripterygium wilfordii and identification of cytochrome P450 involved in triptolide biosynthesis.</title>
        <authorList>
            <person name="Tu L."/>
            <person name="Su P."/>
            <person name="Zhang Z."/>
            <person name="Gao L."/>
            <person name="Wang J."/>
            <person name="Hu T."/>
            <person name="Zhou J."/>
            <person name="Zhang Y."/>
            <person name="Zhao Y."/>
            <person name="Liu Y."/>
            <person name="Song Y."/>
            <person name="Tong Y."/>
            <person name="Lu Y."/>
            <person name="Yang J."/>
            <person name="Xu C."/>
            <person name="Jia M."/>
            <person name="Peters R.J."/>
            <person name="Huang L."/>
            <person name="Gao W."/>
        </authorList>
    </citation>
    <scope>NUCLEOTIDE SEQUENCE [LARGE SCALE GENOMIC DNA]</scope>
    <source>
        <strain evidence="2">cv. XIE 37</strain>
        <tissue evidence="1">Leaf</tissue>
    </source>
</reference>
<keyword evidence="2" id="KW-1185">Reference proteome</keyword>
<sequence>MSNCTVESFAVETSDGVKFHTRGLQAQGRDQGQLGCGSCASLFNFGWVSRLLRGIIAAGLADKGYRAPLTGFAEIKDVGGCLQMENLFFYLMSAYGTTVVGSGGKLFRLINSPGRCKVAIALHYKAVLKSPKPKLFVMGTRDEFTSVKQLESKLRSACGRVEKHLIEGAGHFEMEGPDYDTRMVNLISEFIASL</sequence>
<evidence type="ECO:0000313" key="1">
    <source>
        <dbReference type="EMBL" id="KAF5725499.1"/>
    </source>
</evidence>
<name>A0A7J7BU84_TRIWF</name>
<organism evidence="1 2">
    <name type="scientific">Tripterygium wilfordii</name>
    <name type="common">Thunder God vine</name>
    <dbReference type="NCBI Taxonomy" id="458696"/>
    <lineage>
        <taxon>Eukaryota</taxon>
        <taxon>Viridiplantae</taxon>
        <taxon>Streptophyta</taxon>
        <taxon>Embryophyta</taxon>
        <taxon>Tracheophyta</taxon>
        <taxon>Spermatophyta</taxon>
        <taxon>Magnoliopsida</taxon>
        <taxon>eudicotyledons</taxon>
        <taxon>Gunneridae</taxon>
        <taxon>Pentapetalae</taxon>
        <taxon>rosids</taxon>
        <taxon>fabids</taxon>
        <taxon>Celastrales</taxon>
        <taxon>Celastraceae</taxon>
        <taxon>Tripterygium</taxon>
    </lineage>
</organism>
<dbReference type="PANTHER" id="PTHR42103">
    <property type="entry name" value="ALPHA/BETA-HYDROLASES SUPERFAMILY PROTEIN"/>
    <property type="match status" value="1"/>
</dbReference>
<evidence type="ECO:0008006" key="3">
    <source>
        <dbReference type="Google" id="ProtNLM"/>
    </source>
</evidence>
<dbReference type="PANTHER" id="PTHR42103:SF2">
    <property type="entry name" value="AB HYDROLASE-1 DOMAIN-CONTAINING PROTEIN"/>
    <property type="match status" value="1"/>
</dbReference>
<comment type="caution">
    <text evidence="1">The sequence shown here is derived from an EMBL/GenBank/DDBJ whole genome shotgun (WGS) entry which is preliminary data.</text>
</comment>
<evidence type="ECO:0000313" key="2">
    <source>
        <dbReference type="Proteomes" id="UP000593562"/>
    </source>
</evidence>
<accession>A0A7J7BU84</accession>
<dbReference type="EMBL" id="JAAARO010000023">
    <property type="protein sequence ID" value="KAF5725499.1"/>
    <property type="molecule type" value="Genomic_DNA"/>
</dbReference>
<protein>
    <recommendedName>
        <fullName evidence="3">Alpha/beta-Hydrolases superfamily protein</fullName>
    </recommendedName>
</protein>
<dbReference type="Gene3D" id="3.40.50.1820">
    <property type="entry name" value="alpha/beta hydrolase"/>
    <property type="match status" value="1"/>
</dbReference>
<dbReference type="InParanoid" id="A0A7J7BU84"/>
<dbReference type="SUPFAM" id="SSF53474">
    <property type="entry name" value="alpha/beta-Hydrolases"/>
    <property type="match status" value="1"/>
</dbReference>
<proteinExistence type="predicted"/>
<gene>
    <name evidence="1" type="ORF">HS088_TW23G00222</name>
</gene>
<dbReference type="AlphaFoldDB" id="A0A7J7BU84"/>
<dbReference type="InterPro" id="IPR029058">
    <property type="entry name" value="AB_hydrolase_fold"/>
</dbReference>
<dbReference type="Proteomes" id="UP000593562">
    <property type="component" value="Unassembled WGS sequence"/>
</dbReference>